<comment type="subunit">
    <text evidence="7">Heterododecamer (2C3:3R2) of six catalytic PyrB chains organized as two trimers (C3), and six regulatory PyrI chains organized as three dimers (R2).</text>
</comment>
<comment type="similarity">
    <text evidence="2 7">Belongs to the aspartate/ornithine carbamoyltransferase superfamily. ATCase family.</text>
</comment>
<dbReference type="PANTHER" id="PTHR45753">
    <property type="entry name" value="ORNITHINE CARBAMOYLTRANSFERASE, MITOCHONDRIAL"/>
    <property type="match status" value="1"/>
</dbReference>
<feature type="domain" description="Aspartate/ornithine carbamoyltransferase carbamoyl-P binding" evidence="9">
    <location>
        <begin position="4"/>
        <end position="143"/>
    </location>
</feature>
<accession>A0A9D1LZ25</accession>
<dbReference type="InterPro" id="IPR006132">
    <property type="entry name" value="Asp/Orn_carbamoyltranf_P-bd"/>
</dbReference>
<dbReference type="InterPro" id="IPR006131">
    <property type="entry name" value="Asp_carbamoyltransf_Asp/Orn-bd"/>
</dbReference>
<gene>
    <name evidence="7 11" type="primary">pyrB</name>
    <name evidence="11" type="ORF">IAD22_07515</name>
</gene>
<name>A0A9D1LZ25_9FIRM</name>
<evidence type="ECO:0000256" key="5">
    <source>
        <dbReference type="ARBA" id="ARBA00043884"/>
    </source>
</evidence>
<feature type="binding site" evidence="7">
    <location>
        <position position="265"/>
    </location>
    <ligand>
        <name>carbamoyl phosphate</name>
        <dbReference type="ChEBI" id="CHEBI:58228"/>
    </ligand>
</feature>
<dbReference type="Pfam" id="PF02729">
    <property type="entry name" value="OTCace_N"/>
    <property type="match status" value="1"/>
</dbReference>
<dbReference type="EC" id="2.1.3.2" evidence="7"/>
<dbReference type="GO" id="GO:0004070">
    <property type="term" value="F:aspartate carbamoyltransferase activity"/>
    <property type="evidence" value="ECO:0007669"/>
    <property type="project" value="UniProtKB-UniRule"/>
</dbReference>
<feature type="binding site" evidence="7">
    <location>
        <position position="226"/>
    </location>
    <ligand>
        <name>L-aspartate</name>
        <dbReference type="ChEBI" id="CHEBI:29991"/>
    </ligand>
</feature>
<feature type="binding site" evidence="7">
    <location>
        <position position="82"/>
    </location>
    <ligand>
        <name>L-aspartate</name>
        <dbReference type="ChEBI" id="CHEBI:29991"/>
    </ligand>
</feature>
<dbReference type="InterPro" id="IPR006130">
    <property type="entry name" value="Asp/Orn_carbamoylTrfase"/>
</dbReference>
<dbReference type="PRINTS" id="PR00100">
    <property type="entry name" value="AOTCASE"/>
</dbReference>
<dbReference type="NCBIfam" id="TIGR00670">
    <property type="entry name" value="asp_carb_tr"/>
    <property type="match status" value="1"/>
</dbReference>
<dbReference type="FunFam" id="3.40.50.1370:FF:000002">
    <property type="entry name" value="Aspartate carbamoyltransferase 2"/>
    <property type="match status" value="1"/>
</dbReference>
<keyword evidence="4 7" id="KW-0665">Pyrimidine biosynthesis</keyword>
<sequence length="362" mass="40548">MKHRHVIDLEDLTFAQLQQVIELAGKIKADPAKYSHVCDGKILATLFYEPSTRTQMSFQTAMLRLGGKTIGFDNPMNSSVAKGESLKDTITVVSGYADIIAMRNPVEGAAKAASLYSSVPVINAGDGGHLHPTQTLTDIVTLHNEKGRLNHLKIGLCGDLKNGRTVHSLIKTMSHFEGNSFVLISTPELTVPDYIKEIMINSGCEFTESQNLKESISDLDVLYMTRIQQERFSSKEEYEAQKGVYILDAEKMALAKEDMIVLHPLPRVDEITVEVDDDPRACYFKQAVYGMYGRMALIILLLEDSDYFFHDNKKKVIADDVTCPNERCVTHREAYLPKSFIKQGSHLFCDYCDHAVETDSKN</sequence>
<dbReference type="PANTHER" id="PTHR45753:SF6">
    <property type="entry name" value="ASPARTATE CARBAMOYLTRANSFERASE"/>
    <property type="match status" value="1"/>
</dbReference>
<evidence type="ECO:0000313" key="11">
    <source>
        <dbReference type="EMBL" id="HIU50845.1"/>
    </source>
</evidence>
<dbReference type="InterPro" id="IPR036901">
    <property type="entry name" value="Asp/Orn_carbamoylTrfase_sf"/>
</dbReference>
<feature type="domain" description="Aspartate carbamoyltransferase regulatory subunit C-terminal" evidence="10">
    <location>
        <begin position="320"/>
        <end position="359"/>
    </location>
</feature>
<keyword evidence="3 7" id="KW-0808">Transferase</keyword>
<dbReference type="GO" id="GO:0006520">
    <property type="term" value="P:amino acid metabolic process"/>
    <property type="evidence" value="ECO:0007669"/>
    <property type="project" value="InterPro"/>
</dbReference>
<dbReference type="InterPro" id="IPR036792">
    <property type="entry name" value="Asp_carbatrfase_reg_C_sf"/>
</dbReference>
<organism evidence="11 12">
    <name type="scientific">Candidatus Limousia pullorum</name>
    <dbReference type="NCBI Taxonomy" id="2840860"/>
    <lineage>
        <taxon>Bacteria</taxon>
        <taxon>Bacillati</taxon>
        <taxon>Bacillota</taxon>
        <taxon>Clostridia</taxon>
        <taxon>Eubacteriales</taxon>
        <taxon>Oscillospiraceae</taxon>
        <taxon>Oscillospiraceae incertae sedis</taxon>
        <taxon>Candidatus Limousia</taxon>
    </lineage>
</organism>
<dbReference type="Gene3D" id="2.30.30.20">
    <property type="entry name" value="Aspartate carbamoyltransferase regulatory subunit, C-terminal domain"/>
    <property type="match status" value="1"/>
</dbReference>
<dbReference type="EMBL" id="DVNG01000112">
    <property type="protein sequence ID" value="HIU50845.1"/>
    <property type="molecule type" value="Genomic_DNA"/>
</dbReference>
<dbReference type="PRINTS" id="PR00101">
    <property type="entry name" value="ATCASE"/>
</dbReference>
<feature type="binding site" evidence="7">
    <location>
        <position position="103"/>
    </location>
    <ligand>
        <name>carbamoyl phosphate</name>
        <dbReference type="ChEBI" id="CHEBI:58228"/>
    </ligand>
</feature>
<dbReference type="PROSITE" id="PS00097">
    <property type="entry name" value="CARBAMOYLTRANSFERASE"/>
    <property type="match status" value="1"/>
</dbReference>
<dbReference type="InterPro" id="IPR020542">
    <property type="entry name" value="Asp_carbamoyltrfase_reg_C"/>
</dbReference>
<dbReference type="InterPro" id="IPR002082">
    <property type="entry name" value="Asp_carbamoyltransf"/>
</dbReference>
<dbReference type="SUPFAM" id="SSF57825">
    <property type="entry name" value="Aspartate carbamoyltransferase, Regulatory-chain, C-terminal domain"/>
    <property type="match status" value="1"/>
</dbReference>
<evidence type="ECO:0000256" key="1">
    <source>
        <dbReference type="ARBA" id="ARBA00004852"/>
    </source>
</evidence>
<evidence type="ECO:0000256" key="7">
    <source>
        <dbReference type="HAMAP-Rule" id="MF_00001"/>
    </source>
</evidence>
<dbReference type="NCBIfam" id="NF002032">
    <property type="entry name" value="PRK00856.1"/>
    <property type="match status" value="1"/>
</dbReference>
<dbReference type="AlphaFoldDB" id="A0A9D1LZ25"/>
<feature type="binding site" evidence="7">
    <location>
        <position position="53"/>
    </location>
    <ligand>
        <name>carbamoyl phosphate</name>
        <dbReference type="ChEBI" id="CHEBI:58228"/>
    </ligand>
</feature>
<dbReference type="GO" id="GO:0006207">
    <property type="term" value="P:'de novo' pyrimidine nucleobase biosynthetic process"/>
    <property type="evidence" value="ECO:0007669"/>
    <property type="project" value="InterPro"/>
</dbReference>
<reference evidence="11" key="1">
    <citation type="submission" date="2020-10" db="EMBL/GenBank/DDBJ databases">
        <authorList>
            <person name="Gilroy R."/>
        </authorList>
    </citation>
    <scope>NUCLEOTIDE SEQUENCE</scope>
    <source>
        <strain evidence="11">ChiGjej1B1-1684</strain>
    </source>
</reference>
<evidence type="ECO:0000256" key="3">
    <source>
        <dbReference type="ARBA" id="ARBA00022679"/>
    </source>
</evidence>
<dbReference type="SUPFAM" id="SSF53671">
    <property type="entry name" value="Aspartate/ornithine carbamoyltransferase"/>
    <property type="match status" value="1"/>
</dbReference>
<evidence type="ECO:0000259" key="10">
    <source>
        <dbReference type="Pfam" id="PF02748"/>
    </source>
</evidence>
<evidence type="ECO:0000256" key="4">
    <source>
        <dbReference type="ARBA" id="ARBA00022975"/>
    </source>
</evidence>
<dbReference type="Pfam" id="PF00185">
    <property type="entry name" value="OTCace"/>
    <property type="match status" value="1"/>
</dbReference>
<comment type="pathway">
    <text evidence="1 7">Pyrimidine metabolism; UMP biosynthesis via de novo pathway; (S)-dihydroorotate from bicarbonate: step 2/3.</text>
</comment>
<dbReference type="HAMAP" id="MF_00001">
    <property type="entry name" value="Asp_carb_tr"/>
    <property type="match status" value="1"/>
</dbReference>
<dbReference type="Proteomes" id="UP000824118">
    <property type="component" value="Unassembled WGS sequence"/>
</dbReference>
<feature type="binding site" evidence="7">
    <location>
        <position position="164"/>
    </location>
    <ligand>
        <name>L-aspartate</name>
        <dbReference type="ChEBI" id="CHEBI:29991"/>
    </ligand>
</feature>
<dbReference type="GO" id="GO:0044205">
    <property type="term" value="P:'de novo' UMP biosynthetic process"/>
    <property type="evidence" value="ECO:0007669"/>
    <property type="project" value="UniProtKB-UniRule"/>
</dbReference>
<proteinExistence type="inferred from homology"/>
<feature type="domain" description="Aspartate/ornithine carbamoyltransferase Asp/Orn-binding" evidence="8">
    <location>
        <begin position="152"/>
        <end position="300"/>
    </location>
</feature>
<evidence type="ECO:0000256" key="6">
    <source>
        <dbReference type="ARBA" id="ARBA00048859"/>
    </source>
</evidence>
<dbReference type="Gene3D" id="3.40.50.1370">
    <property type="entry name" value="Aspartate/ornithine carbamoyltransferase"/>
    <property type="match status" value="2"/>
</dbReference>
<reference evidence="11" key="2">
    <citation type="journal article" date="2021" name="PeerJ">
        <title>Extensive microbial diversity within the chicken gut microbiome revealed by metagenomics and culture.</title>
        <authorList>
            <person name="Gilroy R."/>
            <person name="Ravi A."/>
            <person name="Getino M."/>
            <person name="Pursley I."/>
            <person name="Horton D.L."/>
            <person name="Alikhan N.F."/>
            <person name="Baker D."/>
            <person name="Gharbi K."/>
            <person name="Hall N."/>
            <person name="Watson M."/>
            <person name="Adriaenssens E.M."/>
            <person name="Foster-Nyarko E."/>
            <person name="Jarju S."/>
            <person name="Secka A."/>
            <person name="Antonio M."/>
            <person name="Oren A."/>
            <person name="Chaudhuri R.R."/>
            <person name="La Ragione R."/>
            <person name="Hildebrand F."/>
            <person name="Pallen M.J."/>
        </authorList>
    </citation>
    <scope>NUCLEOTIDE SEQUENCE</scope>
    <source>
        <strain evidence="11">ChiGjej1B1-1684</strain>
    </source>
</reference>
<dbReference type="Pfam" id="PF02748">
    <property type="entry name" value="PyrI_C"/>
    <property type="match status" value="1"/>
</dbReference>
<feature type="binding site" evidence="7">
    <location>
        <position position="266"/>
    </location>
    <ligand>
        <name>carbamoyl phosphate</name>
        <dbReference type="ChEBI" id="CHEBI:58228"/>
    </ligand>
</feature>
<dbReference type="GO" id="GO:0016597">
    <property type="term" value="F:amino acid binding"/>
    <property type="evidence" value="ECO:0007669"/>
    <property type="project" value="InterPro"/>
</dbReference>
<evidence type="ECO:0000313" key="12">
    <source>
        <dbReference type="Proteomes" id="UP000824118"/>
    </source>
</evidence>
<comment type="function">
    <text evidence="5 7">Catalyzes the condensation of carbamoyl phosphate and aspartate to form carbamoyl aspartate and inorganic phosphate, the committed step in the de novo pyrimidine nucleotide biosynthesis pathway.</text>
</comment>
<evidence type="ECO:0000256" key="2">
    <source>
        <dbReference type="ARBA" id="ARBA00008896"/>
    </source>
</evidence>
<evidence type="ECO:0000259" key="9">
    <source>
        <dbReference type="Pfam" id="PF02729"/>
    </source>
</evidence>
<feature type="binding site" evidence="7">
    <location>
        <position position="131"/>
    </location>
    <ligand>
        <name>carbamoyl phosphate</name>
        <dbReference type="ChEBI" id="CHEBI:58228"/>
    </ligand>
</feature>
<comment type="caution">
    <text evidence="11">The sequence shown here is derived from an EMBL/GenBank/DDBJ whole genome shotgun (WGS) entry which is preliminary data.</text>
</comment>
<feature type="binding site" evidence="7">
    <location>
        <position position="134"/>
    </location>
    <ligand>
        <name>carbamoyl phosphate</name>
        <dbReference type="ChEBI" id="CHEBI:58228"/>
    </ligand>
</feature>
<feature type="binding site" evidence="7">
    <location>
        <position position="54"/>
    </location>
    <ligand>
        <name>carbamoyl phosphate</name>
        <dbReference type="ChEBI" id="CHEBI:58228"/>
    </ligand>
</feature>
<comment type="catalytic activity">
    <reaction evidence="6 7">
        <text>carbamoyl phosphate + L-aspartate = N-carbamoyl-L-aspartate + phosphate + H(+)</text>
        <dbReference type="Rhea" id="RHEA:20013"/>
        <dbReference type="ChEBI" id="CHEBI:15378"/>
        <dbReference type="ChEBI" id="CHEBI:29991"/>
        <dbReference type="ChEBI" id="CHEBI:32814"/>
        <dbReference type="ChEBI" id="CHEBI:43474"/>
        <dbReference type="ChEBI" id="CHEBI:58228"/>
        <dbReference type="EC" id="2.1.3.2"/>
    </reaction>
</comment>
<protein>
    <recommendedName>
        <fullName evidence="7">Aspartate carbamoyltransferase</fullName>
        <ecNumber evidence="7">2.1.3.2</ecNumber>
    </recommendedName>
    <alternativeName>
        <fullName evidence="7">Aspartate transcarbamylase</fullName>
        <shortName evidence="7">ATCase</shortName>
    </alternativeName>
</protein>
<evidence type="ECO:0000259" key="8">
    <source>
        <dbReference type="Pfam" id="PF00185"/>
    </source>
</evidence>